<accession>A0A9X7CQB1</accession>
<comment type="caution">
    <text evidence="2">The sequence shown here is derived from an EMBL/GenBank/DDBJ whole genome shotgun (WGS) entry which is preliminary data.</text>
</comment>
<dbReference type="Gene3D" id="1.10.260.40">
    <property type="entry name" value="lambda repressor-like DNA-binding domains"/>
    <property type="match status" value="1"/>
</dbReference>
<evidence type="ECO:0000259" key="1">
    <source>
        <dbReference type="PROSITE" id="PS50943"/>
    </source>
</evidence>
<dbReference type="CDD" id="cd00093">
    <property type="entry name" value="HTH_XRE"/>
    <property type="match status" value="1"/>
</dbReference>
<dbReference type="InterPro" id="IPR010982">
    <property type="entry name" value="Lambda_DNA-bd_dom_sf"/>
</dbReference>
<dbReference type="GO" id="GO:0003677">
    <property type="term" value="F:DNA binding"/>
    <property type="evidence" value="ECO:0007669"/>
    <property type="project" value="InterPro"/>
</dbReference>
<feature type="domain" description="HTH cro/C1-type" evidence="1">
    <location>
        <begin position="5"/>
        <end position="58"/>
    </location>
</feature>
<gene>
    <name evidence="2" type="ORF">COC69_07210</name>
</gene>
<dbReference type="Proteomes" id="UP000224203">
    <property type="component" value="Unassembled WGS sequence"/>
</dbReference>
<dbReference type="SUPFAM" id="SSF47413">
    <property type="entry name" value="lambda repressor-like DNA-binding domains"/>
    <property type="match status" value="1"/>
</dbReference>
<dbReference type="PROSITE" id="PS50943">
    <property type="entry name" value="HTH_CROC1"/>
    <property type="match status" value="1"/>
</dbReference>
<reference evidence="2 3" key="1">
    <citation type="submission" date="2017-09" db="EMBL/GenBank/DDBJ databases">
        <title>Large-scale bioinformatics analysis of Bacillus genomes uncovers conserved roles of natural products in bacterial physiology.</title>
        <authorList>
            <consortium name="Agbiome Team Llc"/>
            <person name="Bleich R.M."/>
            <person name="Grubbs K.J."/>
            <person name="Santa Maria K.C."/>
            <person name="Allen S.E."/>
            <person name="Farag S."/>
            <person name="Shank E.A."/>
            <person name="Bowers A."/>
        </authorList>
    </citation>
    <scope>NUCLEOTIDE SEQUENCE [LARGE SCALE GENOMIC DNA]</scope>
    <source>
        <strain evidence="2 3">AFS041711</strain>
    </source>
</reference>
<protein>
    <submittedName>
        <fullName evidence="2">Transcriptional regulator</fullName>
    </submittedName>
</protein>
<sequence>MDNIVKNERLKHKMTRKQLAEKLDISAAYIRKIEDGYIPRPYIMARYQAVFNKSVKELFPDYFSIFNDNKFIV</sequence>
<name>A0A9X7CQB1_BACCE</name>
<dbReference type="Pfam" id="PF01381">
    <property type="entry name" value="HTH_3"/>
    <property type="match status" value="1"/>
</dbReference>
<dbReference type="SMART" id="SM00530">
    <property type="entry name" value="HTH_XRE"/>
    <property type="match status" value="1"/>
</dbReference>
<evidence type="ECO:0000313" key="3">
    <source>
        <dbReference type="Proteomes" id="UP000224203"/>
    </source>
</evidence>
<dbReference type="EMBL" id="NULI01000039">
    <property type="protein sequence ID" value="PGS81031.1"/>
    <property type="molecule type" value="Genomic_DNA"/>
</dbReference>
<evidence type="ECO:0000313" key="2">
    <source>
        <dbReference type="EMBL" id="PGS81031.1"/>
    </source>
</evidence>
<dbReference type="InterPro" id="IPR001387">
    <property type="entry name" value="Cro/C1-type_HTH"/>
</dbReference>
<dbReference type="RefSeq" id="WP_098782446.1">
    <property type="nucleotide sequence ID" value="NZ_NULI01000039.1"/>
</dbReference>
<organism evidence="2 3">
    <name type="scientific">Bacillus cereus</name>
    <dbReference type="NCBI Taxonomy" id="1396"/>
    <lineage>
        <taxon>Bacteria</taxon>
        <taxon>Bacillati</taxon>
        <taxon>Bacillota</taxon>
        <taxon>Bacilli</taxon>
        <taxon>Bacillales</taxon>
        <taxon>Bacillaceae</taxon>
        <taxon>Bacillus</taxon>
        <taxon>Bacillus cereus group</taxon>
    </lineage>
</organism>
<dbReference type="AlphaFoldDB" id="A0A9X7CQB1"/>
<proteinExistence type="predicted"/>